<protein>
    <submittedName>
        <fullName evidence="3">Alpha/beta hydrolase</fullName>
    </submittedName>
</protein>
<evidence type="ECO:0000256" key="1">
    <source>
        <dbReference type="SAM" id="SignalP"/>
    </source>
</evidence>
<keyword evidence="1" id="KW-0732">Signal</keyword>
<sequence length="321" mass="34103">MSVNLLKSTVCALALAATLGSSSVMASDAALPLASGANPQQVQPLTWKTAPTLSISAGGVTFSYRELGQQNGGTPVVLLVHLAAVLDNWDPRVVDGLAATHQVIAFDNREVGSSSGTPANTIEQMADDAVSFIKAKGFRQVDLFGFSMGGMIAQEIALKEPQLVRRMILAGTGPAGGEGISTVAGVANYDLIRASLTSQDPKQYLFFTRTPAGIEAGQDFLRRLQERSENRDAEFAVGAYIAQLQALSAWGQKKPADLSQVKQPVLVANGDDDRMVPTSNSYDLAKRLPNARLVIYPDAGHGGIFQYHEDFVPKALAFLAN</sequence>
<dbReference type="PRINTS" id="PR00111">
    <property type="entry name" value="ABHYDROLASE"/>
</dbReference>
<evidence type="ECO:0000259" key="2">
    <source>
        <dbReference type="Pfam" id="PF00561"/>
    </source>
</evidence>
<dbReference type="PANTHER" id="PTHR43433">
    <property type="entry name" value="HYDROLASE, ALPHA/BETA FOLD FAMILY PROTEIN"/>
    <property type="match status" value="1"/>
</dbReference>
<dbReference type="InterPro" id="IPR050471">
    <property type="entry name" value="AB_hydrolase"/>
</dbReference>
<feature type="domain" description="AB hydrolase-1" evidence="2">
    <location>
        <begin position="75"/>
        <end position="305"/>
    </location>
</feature>
<proteinExistence type="predicted"/>
<dbReference type="EMBL" id="JAJTWU010000014">
    <property type="protein sequence ID" value="MCE4557964.1"/>
    <property type="molecule type" value="Genomic_DNA"/>
</dbReference>
<dbReference type="Pfam" id="PF00561">
    <property type="entry name" value="Abhydrolase_1"/>
    <property type="match status" value="1"/>
</dbReference>
<comment type="caution">
    <text evidence="3">The sequence shown here is derived from an EMBL/GenBank/DDBJ whole genome shotgun (WGS) entry which is preliminary data.</text>
</comment>
<dbReference type="GO" id="GO:0016787">
    <property type="term" value="F:hydrolase activity"/>
    <property type="evidence" value="ECO:0007669"/>
    <property type="project" value="UniProtKB-KW"/>
</dbReference>
<dbReference type="InterPro" id="IPR000073">
    <property type="entry name" value="AB_hydrolase_1"/>
</dbReference>
<dbReference type="RefSeq" id="WP_233375355.1">
    <property type="nucleotide sequence ID" value="NZ_JAJTWU010000014.1"/>
</dbReference>
<dbReference type="SUPFAM" id="SSF53474">
    <property type="entry name" value="alpha/beta-Hydrolases"/>
    <property type="match status" value="1"/>
</dbReference>
<keyword evidence="4" id="KW-1185">Reference proteome</keyword>
<dbReference type="InterPro" id="IPR029058">
    <property type="entry name" value="AB_hydrolase_fold"/>
</dbReference>
<evidence type="ECO:0000313" key="3">
    <source>
        <dbReference type="EMBL" id="MCE4557964.1"/>
    </source>
</evidence>
<evidence type="ECO:0000313" key="4">
    <source>
        <dbReference type="Proteomes" id="UP001200741"/>
    </source>
</evidence>
<dbReference type="Gene3D" id="3.40.50.1820">
    <property type="entry name" value="alpha/beta hydrolase"/>
    <property type="match status" value="1"/>
</dbReference>
<dbReference type="PANTHER" id="PTHR43433:SF5">
    <property type="entry name" value="AB HYDROLASE-1 DOMAIN-CONTAINING PROTEIN"/>
    <property type="match status" value="1"/>
</dbReference>
<name>A0ABS8XZB5_9BURK</name>
<keyword evidence="3" id="KW-0378">Hydrolase</keyword>
<dbReference type="Proteomes" id="UP001200741">
    <property type="component" value="Unassembled WGS sequence"/>
</dbReference>
<feature type="signal peptide" evidence="1">
    <location>
        <begin position="1"/>
        <end position="26"/>
    </location>
</feature>
<accession>A0ABS8XZB5</accession>
<feature type="chain" id="PRO_5047253203" evidence="1">
    <location>
        <begin position="27"/>
        <end position="321"/>
    </location>
</feature>
<gene>
    <name evidence="3" type="ORF">LXT13_26600</name>
</gene>
<organism evidence="3 4">
    <name type="scientific">Pelomonas cellulosilytica</name>
    <dbReference type="NCBI Taxonomy" id="2906762"/>
    <lineage>
        <taxon>Bacteria</taxon>
        <taxon>Pseudomonadati</taxon>
        <taxon>Pseudomonadota</taxon>
        <taxon>Betaproteobacteria</taxon>
        <taxon>Burkholderiales</taxon>
        <taxon>Sphaerotilaceae</taxon>
        <taxon>Roseateles</taxon>
    </lineage>
</organism>
<reference evidence="3 4" key="1">
    <citation type="submission" date="2021-12" db="EMBL/GenBank/DDBJ databases">
        <title>Genome seq of P8.</title>
        <authorList>
            <person name="Seo T."/>
        </authorList>
    </citation>
    <scope>NUCLEOTIDE SEQUENCE [LARGE SCALE GENOMIC DNA]</scope>
    <source>
        <strain evidence="3 4">P8</strain>
    </source>
</reference>